<name>A0ABX6P0H4_9BURK</name>
<evidence type="ECO:0000313" key="1">
    <source>
        <dbReference type="EMBL" id="QJW83544.1"/>
    </source>
</evidence>
<dbReference type="InterPro" id="IPR049708">
    <property type="entry name" value="PP0621-like"/>
</dbReference>
<dbReference type="NCBIfam" id="NF041023">
    <property type="entry name" value="PP0621_fam"/>
    <property type="match status" value="1"/>
</dbReference>
<keyword evidence="2" id="KW-1185">Reference proteome</keyword>
<reference evidence="1 2" key="1">
    <citation type="submission" date="2020-05" db="EMBL/GenBank/DDBJ databases">
        <title>Ramlibacter rhizophilus sp. nov., isolated from rhizosphere soil of national flower Mugunghwa from South Korea.</title>
        <authorList>
            <person name="Zheng-Fei Y."/>
            <person name="Huan T."/>
        </authorList>
    </citation>
    <scope>NUCLEOTIDE SEQUENCE [LARGE SCALE GENOMIC DNA]</scope>
    <source>
        <strain evidence="1 2">H242</strain>
    </source>
</reference>
<evidence type="ECO:0000313" key="2">
    <source>
        <dbReference type="Proteomes" id="UP000500826"/>
    </source>
</evidence>
<dbReference type="Proteomes" id="UP000500826">
    <property type="component" value="Chromosome"/>
</dbReference>
<dbReference type="EMBL" id="CP053418">
    <property type="protein sequence ID" value="QJW83544.1"/>
    <property type="molecule type" value="Genomic_DNA"/>
</dbReference>
<evidence type="ECO:0008006" key="3">
    <source>
        <dbReference type="Google" id="ProtNLM"/>
    </source>
</evidence>
<accession>A0ABX6P0H4</accession>
<proteinExistence type="predicted"/>
<sequence length="81" mass="8836">MKYLVLLVVIVVAYMMWRNARLAERAARDAAPPPQQPRPVAGPQDMVSCPVCGVHLPQSEAVAGVRGLLYCSPEHRLRDGG</sequence>
<gene>
    <name evidence="1" type="ORF">HK414_03460</name>
</gene>
<protein>
    <recommendedName>
        <fullName evidence="3">Preprotein translocase subunit YajC</fullName>
    </recommendedName>
</protein>
<organism evidence="1 2">
    <name type="scientific">Ramlibacter terrae</name>
    <dbReference type="NCBI Taxonomy" id="2732511"/>
    <lineage>
        <taxon>Bacteria</taxon>
        <taxon>Pseudomonadati</taxon>
        <taxon>Pseudomonadota</taxon>
        <taxon>Betaproteobacteria</taxon>
        <taxon>Burkholderiales</taxon>
        <taxon>Comamonadaceae</taxon>
        <taxon>Ramlibacter</taxon>
    </lineage>
</organism>